<dbReference type="Proteomes" id="UP001140217">
    <property type="component" value="Unassembled WGS sequence"/>
</dbReference>
<dbReference type="InterPro" id="IPR045550">
    <property type="entry name" value="AARE_N"/>
</dbReference>
<dbReference type="PANTHER" id="PTHR42776:SF4">
    <property type="entry name" value="ACYLAMINO-ACID-RELEASING ENZYME"/>
    <property type="match status" value="1"/>
</dbReference>
<dbReference type="AlphaFoldDB" id="A0A9W8LLL8"/>
<evidence type="ECO:0000256" key="2">
    <source>
        <dbReference type="ARBA" id="ARBA00022801"/>
    </source>
</evidence>
<dbReference type="OrthoDB" id="43744at2759"/>
<dbReference type="InterPro" id="IPR029058">
    <property type="entry name" value="AB_hydrolase_fold"/>
</dbReference>
<keyword evidence="5" id="KW-1185">Reference proteome</keyword>
<dbReference type="Gene3D" id="3.40.50.1820">
    <property type="entry name" value="alpha/beta hydrolase"/>
    <property type="match status" value="1"/>
</dbReference>
<accession>A0A9W8LLL8</accession>
<gene>
    <name evidence="4" type="ORF">H4R18_000553</name>
</gene>
<evidence type="ECO:0000313" key="5">
    <source>
        <dbReference type="Proteomes" id="UP001140217"/>
    </source>
</evidence>
<name>A0A9W8LLL8_9FUNG</name>
<proteinExistence type="inferred from homology"/>
<sequence>RRTAQSTALAQPVDVTAVHSSFYSDATFGRLAWSAGAQLVVYAAERPEFDMAKHDTDEAESDNVGGSAGGTANPWQCRFEGDWGEAGRPCWRWSPCGGVHSTYTASYNAIAAGLARLGFGVLLVNFTGLLGFGQDAARTQIGRMDALTLGEIQAAAPVGVRQSGGHAAPGFCRAIVPCNPVISIGENAAMSDIPDWRWAELGLDYAFDDPPRLILSVFARMWRASPARLVLHIRDSLLLGADDRCVPPPQSLAFCHR</sequence>
<feature type="domain" description="Acylamino-acid-releasing enzyme N-terminal" evidence="3">
    <location>
        <begin position="16"/>
        <end position="86"/>
    </location>
</feature>
<keyword evidence="2" id="KW-0378">Hydrolase</keyword>
<evidence type="ECO:0000313" key="4">
    <source>
        <dbReference type="EMBL" id="KAJ2785470.1"/>
    </source>
</evidence>
<protein>
    <recommendedName>
        <fullName evidence="3">Acylamino-acid-releasing enzyme N-terminal domain-containing protein</fullName>
    </recommendedName>
</protein>
<organism evidence="4 5">
    <name type="scientific">Coemansia javaensis</name>
    <dbReference type="NCBI Taxonomy" id="2761396"/>
    <lineage>
        <taxon>Eukaryota</taxon>
        <taxon>Fungi</taxon>
        <taxon>Fungi incertae sedis</taxon>
        <taxon>Zoopagomycota</taxon>
        <taxon>Kickxellomycotina</taxon>
        <taxon>Kickxellomycetes</taxon>
        <taxon>Kickxellales</taxon>
        <taxon>Kickxellaceae</taxon>
        <taxon>Coemansia</taxon>
    </lineage>
</organism>
<dbReference type="GO" id="GO:0004252">
    <property type="term" value="F:serine-type endopeptidase activity"/>
    <property type="evidence" value="ECO:0007669"/>
    <property type="project" value="TreeGrafter"/>
</dbReference>
<dbReference type="PANTHER" id="PTHR42776">
    <property type="entry name" value="SERINE PEPTIDASE S9 FAMILY MEMBER"/>
    <property type="match status" value="1"/>
</dbReference>
<comment type="caution">
    <text evidence="4">The sequence shown here is derived from an EMBL/GenBank/DDBJ whole genome shotgun (WGS) entry which is preliminary data.</text>
</comment>
<comment type="similarity">
    <text evidence="1">Belongs to the peptidase S9C family.</text>
</comment>
<evidence type="ECO:0000256" key="1">
    <source>
        <dbReference type="ARBA" id="ARBA00010040"/>
    </source>
</evidence>
<evidence type="ECO:0000259" key="3">
    <source>
        <dbReference type="Pfam" id="PF19283"/>
    </source>
</evidence>
<feature type="non-terminal residue" evidence="4">
    <location>
        <position position="257"/>
    </location>
</feature>
<dbReference type="Pfam" id="PF19283">
    <property type="entry name" value="APEH_N"/>
    <property type="match status" value="1"/>
</dbReference>
<dbReference type="SUPFAM" id="SSF53474">
    <property type="entry name" value="alpha/beta-Hydrolases"/>
    <property type="match status" value="1"/>
</dbReference>
<reference evidence="4" key="1">
    <citation type="submission" date="2022-07" db="EMBL/GenBank/DDBJ databases">
        <title>Phylogenomic reconstructions and comparative analyses of Kickxellomycotina fungi.</title>
        <authorList>
            <person name="Reynolds N.K."/>
            <person name="Stajich J.E."/>
            <person name="Barry K."/>
            <person name="Grigoriev I.V."/>
            <person name="Crous P."/>
            <person name="Smith M.E."/>
        </authorList>
    </citation>
    <scope>NUCLEOTIDE SEQUENCE</scope>
    <source>
        <strain evidence="4">NBRC 105414</strain>
    </source>
</reference>
<dbReference type="EMBL" id="JANBUL010000011">
    <property type="protein sequence ID" value="KAJ2785470.1"/>
    <property type="molecule type" value="Genomic_DNA"/>
</dbReference>